<keyword evidence="2" id="KW-1185">Reference proteome</keyword>
<dbReference type="RefSeq" id="WP_144748816.1">
    <property type="nucleotide sequence ID" value="NZ_VMNW02000056.1"/>
</dbReference>
<comment type="caution">
    <text evidence="1">The sequence shown here is derived from an EMBL/GenBank/DDBJ whole genome shotgun (WGS) entry which is preliminary data.</text>
</comment>
<organism evidence="1 2">
    <name type="scientific">Amycolatopsis acidicola</name>
    <dbReference type="NCBI Taxonomy" id="2596893"/>
    <lineage>
        <taxon>Bacteria</taxon>
        <taxon>Bacillati</taxon>
        <taxon>Actinomycetota</taxon>
        <taxon>Actinomycetes</taxon>
        <taxon>Pseudonocardiales</taxon>
        <taxon>Pseudonocardiaceae</taxon>
        <taxon>Amycolatopsis</taxon>
    </lineage>
</organism>
<gene>
    <name evidence="1" type="ORF">FPZ12_029565</name>
</gene>
<dbReference type="Proteomes" id="UP000319769">
    <property type="component" value="Unassembled WGS sequence"/>
</dbReference>
<evidence type="ECO:0000313" key="2">
    <source>
        <dbReference type="Proteomes" id="UP000319769"/>
    </source>
</evidence>
<sequence>MAVAAAADVAARLGRPLTEPEQAQAEAYLDDVESELVSRIPDLLTKSDVDENFKARVVRVECAALLRVLRNSDGVASETVGDYSISFIRAAASGFVVITDDEWKLLGSNRGAFMLGYKVPPWFPSCDDDLRRY</sequence>
<dbReference type="OrthoDB" id="4233886at2"/>
<reference evidence="1" key="1">
    <citation type="submission" date="2019-09" db="EMBL/GenBank/DDBJ databases">
        <authorList>
            <person name="Teo W.F.A."/>
            <person name="Duangmal K."/>
        </authorList>
    </citation>
    <scope>NUCLEOTIDE SEQUENCE [LARGE SCALE GENOMIC DNA]</scope>
    <source>
        <strain evidence="1">K81G1</strain>
    </source>
</reference>
<accession>A0A5N0UU04</accession>
<name>A0A5N0UU04_9PSEU</name>
<proteinExistence type="predicted"/>
<dbReference type="AlphaFoldDB" id="A0A5N0UU04"/>
<dbReference type="InterPro" id="IPR018963">
    <property type="entry name" value="Mycophage_D29_Gp19"/>
</dbReference>
<evidence type="ECO:0008006" key="3">
    <source>
        <dbReference type="Google" id="ProtNLM"/>
    </source>
</evidence>
<protein>
    <recommendedName>
        <fullName evidence="3">Head-to-tail adaptor</fullName>
    </recommendedName>
</protein>
<evidence type="ECO:0000313" key="1">
    <source>
        <dbReference type="EMBL" id="KAA9155546.1"/>
    </source>
</evidence>
<dbReference type="Pfam" id="PF09355">
    <property type="entry name" value="Phage_Gp19"/>
    <property type="match status" value="1"/>
</dbReference>
<dbReference type="EMBL" id="VMNW02000056">
    <property type="protein sequence ID" value="KAA9155546.1"/>
    <property type="molecule type" value="Genomic_DNA"/>
</dbReference>